<gene>
    <name evidence="1" type="primary">g10410</name>
    <name evidence="1" type="ORF">NpPPO83_00010410</name>
</gene>
<dbReference type="EMBL" id="BSXG01000013">
    <property type="protein sequence ID" value="GME24384.1"/>
    <property type="molecule type" value="Genomic_DNA"/>
</dbReference>
<organism evidence="1 2">
    <name type="scientific">Neofusicoccum parvum</name>
    <dbReference type="NCBI Taxonomy" id="310453"/>
    <lineage>
        <taxon>Eukaryota</taxon>
        <taxon>Fungi</taxon>
        <taxon>Dikarya</taxon>
        <taxon>Ascomycota</taxon>
        <taxon>Pezizomycotina</taxon>
        <taxon>Dothideomycetes</taxon>
        <taxon>Dothideomycetes incertae sedis</taxon>
        <taxon>Botryosphaeriales</taxon>
        <taxon>Botryosphaeriaceae</taxon>
        <taxon>Neofusicoccum</taxon>
    </lineage>
</organism>
<reference evidence="1" key="1">
    <citation type="submission" date="2024-09" db="EMBL/GenBank/DDBJ databases">
        <title>Draft Genome Sequences of Neofusicoccum parvum.</title>
        <authorList>
            <person name="Ashida A."/>
            <person name="Camagna M."/>
            <person name="Tanaka A."/>
            <person name="Takemoto D."/>
        </authorList>
    </citation>
    <scope>NUCLEOTIDE SEQUENCE</scope>
    <source>
        <strain evidence="1">PPO83</strain>
    </source>
</reference>
<dbReference type="Proteomes" id="UP001165186">
    <property type="component" value="Unassembled WGS sequence"/>
</dbReference>
<proteinExistence type="predicted"/>
<comment type="caution">
    <text evidence="1">The sequence shown here is derived from an EMBL/GenBank/DDBJ whole genome shotgun (WGS) entry which is preliminary data.</text>
</comment>
<protein>
    <submittedName>
        <fullName evidence="1">NmrA-like protein</fullName>
    </submittedName>
</protein>
<accession>A0ACB5RV43</accession>
<keyword evidence="2" id="KW-1185">Reference proteome</keyword>
<name>A0ACB5RV43_9PEZI</name>
<evidence type="ECO:0000313" key="2">
    <source>
        <dbReference type="Proteomes" id="UP001165186"/>
    </source>
</evidence>
<evidence type="ECO:0000313" key="1">
    <source>
        <dbReference type="EMBL" id="GME24384.1"/>
    </source>
</evidence>
<sequence>MVNVVIAGGSGNVAREVIDRIVAKNKHNVTVFTRQTVENSRSDGLTWVQVDYKNKHDLADKLHGVDVVLSFFSGADRLGVIQTEKNLIDAAVQAGVKRFAPAEWGTRSNNTVPFYTFKDDVRKYLEDLNKDKTVIEYSLFQPGLFLNYLGYPHSSTKHFSMSPIYVDLEKRRAIIVSDGNSPITFTTIQDMAGVVAEALDYEGKWPATGGMQGTQTTVAELVELGTKLRGSMDVESVSLEDLEAGELKSSWYPPLNHPSIPAEMVDEMSKTATIHFLCSAAKGEWSVSDDWNKLLPAFRFTTAEEYLSNTWDGKP</sequence>